<evidence type="ECO:0000256" key="2">
    <source>
        <dbReference type="ARBA" id="ARBA00022475"/>
    </source>
</evidence>
<dbReference type="EMBL" id="LR787675">
    <property type="protein sequence ID" value="CAB3263537.1"/>
    <property type="molecule type" value="mRNA"/>
</dbReference>
<evidence type="ECO:0000256" key="1">
    <source>
        <dbReference type="ARBA" id="ARBA00004236"/>
    </source>
</evidence>
<proteinExistence type="evidence at transcript level"/>
<dbReference type="AlphaFoldDB" id="A0A6F9DJA7"/>
<accession>A0A6F9DJA7</accession>
<feature type="transmembrane region" description="Helical" evidence="7">
    <location>
        <begin position="263"/>
        <end position="284"/>
    </location>
</feature>
<keyword evidence="4 7" id="KW-1133">Transmembrane helix</keyword>
<protein>
    <submittedName>
        <fullName evidence="9">Volume-regulated anion channel subunit LRRC8B</fullName>
    </submittedName>
</protein>
<feature type="transmembrane region" description="Helical" evidence="7">
    <location>
        <begin position="134"/>
        <end position="154"/>
    </location>
</feature>
<reference evidence="9" key="1">
    <citation type="submission" date="2020-04" db="EMBL/GenBank/DDBJ databases">
        <authorList>
            <person name="Neveu A P."/>
        </authorList>
    </citation>
    <scope>NUCLEOTIDE SEQUENCE</scope>
    <source>
        <tissue evidence="9">Whole embryo</tissue>
    </source>
</reference>
<organism evidence="9">
    <name type="scientific">Phallusia mammillata</name>
    <dbReference type="NCBI Taxonomy" id="59560"/>
    <lineage>
        <taxon>Eukaryota</taxon>
        <taxon>Metazoa</taxon>
        <taxon>Chordata</taxon>
        <taxon>Tunicata</taxon>
        <taxon>Ascidiacea</taxon>
        <taxon>Phlebobranchia</taxon>
        <taxon>Ascidiidae</taxon>
        <taxon>Phallusia</taxon>
    </lineage>
</organism>
<keyword evidence="5 7" id="KW-0472">Membrane</keyword>
<evidence type="ECO:0000256" key="3">
    <source>
        <dbReference type="ARBA" id="ARBA00022692"/>
    </source>
</evidence>
<keyword evidence="3 7" id="KW-0812">Transmembrane</keyword>
<evidence type="ECO:0000256" key="7">
    <source>
        <dbReference type="SAM" id="Phobius"/>
    </source>
</evidence>
<gene>
    <name evidence="9" type="primary">Lrrc8b</name>
</gene>
<dbReference type="InterPro" id="IPR021040">
    <property type="entry name" value="LRRC8_Pannexin-like"/>
</dbReference>
<keyword evidence="6" id="KW-1015">Disulfide bond</keyword>
<evidence type="ECO:0000256" key="4">
    <source>
        <dbReference type="ARBA" id="ARBA00022989"/>
    </source>
</evidence>
<comment type="subcellular location">
    <subcellularLocation>
        <location evidence="1">Cell membrane</location>
    </subcellularLocation>
</comment>
<feature type="transmembrane region" description="Helical" evidence="7">
    <location>
        <begin position="21"/>
        <end position="42"/>
    </location>
</feature>
<feature type="transmembrane region" description="Helical" evidence="7">
    <location>
        <begin position="304"/>
        <end position="324"/>
    </location>
</feature>
<evidence type="ECO:0000313" key="9">
    <source>
        <dbReference type="EMBL" id="CAB3263537.1"/>
    </source>
</evidence>
<dbReference type="GO" id="GO:0005886">
    <property type="term" value="C:plasma membrane"/>
    <property type="evidence" value="ECO:0007669"/>
    <property type="project" value="UniProtKB-SubCell"/>
</dbReference>
<evidence type="ECO:0000259" key="8">
    <source>
        <dbReference type="Pfam" id="PF12534"/>
    </source>
</evidence>
<feature type="domain" description="LRRC8 pannexin-like TM region" evidence="8">
    <location>
        <begin position="226"/>
        <end position="313"/>
    </location>
</feature>
<sequence length="458" mass="51752">MGSSWAFKITASLIKPTRESLLDYCSYVLIIIALISVARVIIGRDGLKQNCFDTNDSSLHQNKTAVEIVTQMAVSSQNKDKEAFHMTSGLQPHFVGNKQINSSATSKKNNSMLDVVPLPTTQTSVVCVKHFQAYFSYFVLVEAILLLLIGILWVKMPKVQSLINDFSKLCNDCQNTSWLSSAVDNFNLLAAPSNSNPLYSILKSDSVNMEVEILLATLFQTHTTYQNKSEARRLYERVQKFCQENDSSTVLWQSYIKKSVYQFILWMIFFGLNMALFVKMEFYIGCDPSAEFCDHDTFLRISWFMTQLIIIVYGIFNCITLKWINDKSTCSGSKSAMLSSVCGCFVYVNPLTKKDKIQGFICLPFGVGKEQRHVHNDVALLFHLVSSSNGKKLPYFTIFLFNQWEEQFKQAGESVQIPTIRNVQSVSVLQKTVSVKRATKDKEASAPLLKSNIDDTIV</sequence>
<evidence type="ECO:0000256" key="6">
    <source>
        <dbReference type="ARBA" id="ARBA00023157"/>
    </source>
</evidence>
<dbReference type="Pfam" id="PF12534">
    <property type="entry name" value="Pannexin_like"/>
    <property type="match status" value="2"/>
</dbReference>
<name>A0A6F9DJA7_9ASCI</name>
<feature type="domain" description="LRRC8 pannexin-like TM region" evidence="8">
    <location>
        <begin position="11"/>
        <end position="185"/>
    </location>
</feature>
<evidence type="ECO:0000256" key="5">
    <source>
        <dbReference type="ARBA" id="ARBA00023136"/>
    </source>
</evidence>
<keyword evidence="2" id="KW-1003">Cell membrane</keyword>